<sequence>MSIQILTINRCSKITRKAAPKFKLIRRNSRSTEFILSQKLLSNVEQCQEFARAKSALAFNFYSLEILMNSNIKIDEDQHNCQVIGCPETHMRNSLVNDEKFSYYSLYSRHKMRVNDTIKCIPRVGLFVISKEFKNYTNAQAECIKIHGKMAHIISAERNNELGNHLGDKPTYVGLSNRDKDHLWKNEFDEPLSCFNYRAWAIGEPTSRGCVTLTKSLINSSTSSVFFSVWKVVSCSKLLPFICEILPSFN</sequence>
<dbReference type="Proteomes" id="UP001168972">
    <property type="component" value="Unassembled WGS sequence"/>
</dbReference>
<feature type="domain" description="C-type lectin" evidence="1">
    <location>
        <begin position="127"/>
        <end position="244"/>
    </location>
</feature>
<keyword evidence="3" id="KW-1185">Reference proteome</keyword>
<dbReference type="AlphaFoldDB" id="A0AA39F1V5"/>
<dbReference type="PROSITE" id="PS50041">
    <property type="entry name" value="C_TYPE_LECTIN_2"/>
    <property type="match status" value="1"/>
</dbReference>
<comment type="caution">
    <text evidence="2">The sequence shown here is derived from an EMBL/GenBank/DDBJ whole genome shotgun (WGS) entry which is preliminary data.</text>
</comment>
<organism evidence="2 3">
    <name type="scientific">Microctonus hyperodae</name>
    <name type="common">Parasitoid wasp</name>
    <dbReference type="NCBI Taxonomy" id="165561"/>
    <lineage>
        <taxon>Eukaryota</taxon>
        <taxon>Metazoa</taxon>
        <taxon>Ecdysozoa</taxon>
        <taxon>Arthropoda</taxon>
        <taxon>Hexapoda</taxon>
        <taxon>Insecta</taxon>
        <taxon>Pterygota</taxon>
        <taxon>Neoptera</taxon>
        <taxon>Endopterygota</taxon>
        <taxon>Hymenoptera</taxon>
        <taxon>Apocrita</taxon>
        <taxon>Ichneumonoidea</taxon>
        <taxon>Braconidae</taxon>
        <taxon>Euphorinae</taxon>
        <taxon>Microctonus</taxon>
    </lineage>
</organism>
<evidence type="ECO:0000313" key="3">
    <source>
        <dbReference type="Proteomes" id="UP001168972"/>
    </source>
</evidence>
<gene>
    <name evidence="2" type="ORF">PV327_009866</name>
</gene>
<dbReference type="EMBL" id="JAQQBR010001835">
    <property type="protein sequence ID" value="KAK0161390.1"/>
    <property type="molecule type" value="Genomic_DNA"/>
</dbReference>
<name>A0AA39F1V5_MICHY</name>
<evidence type="ECO:0000259" key="1">
    <source>
        <dbReference type="PROSITE" id="PS50041"/>
    </source>
</evidence>
<proteinExistence type="predicted"/>
<accession>A0AA39F1V5</accession>
<dbReference type="SMART" id="SM00034">
    <property type="entry name" value="CLECT"/>
    <property type="match status" value="1"/>
</dbReference>
<dbReference type="InterPro" id="IPR001304">
    <property type="entry name" value="C-type_lectin-like"/>
</dbReference>
<reference evidence="2" key="1">
    <citation type="journal article" date="2023" name="bioRxiv">
        <title>Scaffold-level genome assemblies of two parasitoid biocontrol wasps reveal the parthenogenesis mechanism and an associated novel virus.</title>
        <authorList>
            <person name="Inwood S."/>
            <person name="Skelly J."/>
            <person name="Guhlin J."/>
            <person name="Harrop T."/>
            <person name="Goldson S."/>
            <person name="Dearden P."/>
        </authorList>
    </citation>
    <scope>NUCLEOTIDE SEQUENCE</scope>
    <source>
        <strain evidence="2">Lincoln</strain>
        <tissue evidence="2">Whole body</tissue>
    </source>
</reference>
<dbReference type="Pfam" id="PF00059">
    <property type="entry name" value="Lectin_C"/>
    <property type="match status" value="1"/>
</dbReference>
<dbReference type="Gene3D" id="3.10.100.10">
    <property type="entry name" value="Mannose-Binding Protein A, subunit A"/>
    <property type="match status" value="1"/>
</dbReference>
<reference evidence="2" key="2">
    <citation type="submission" date="2023-03" db="EMBL/GenBank/DDBJ databases">
        <authorList>
            <person name="Inwood S.N."/>
            <person name="Skelly J.G."/>
            <person name="Guhlin J."/>
            <person name="Harrop T.W.R."/>
            <person name="Goldson S.G."/>
            <person name="Dearden P.K."/>
        </authorList>
    </citation>
    <scope>NUCLEOTIDE SEQUENCE</scope>
    <source>
        <strain evidence="2">Lincoln</strain>
        <tissue evidence="2">Whole body</tissue>
    </source>
</reference>
<protein>
    <recommendedName>
        <fullName evidence="1">C-type lectin domain-containing protein</fullName>
    </recommendedName>
</protein>
<dbReference type="SUPFAM" id="SSF56436">
    <property type="entry name" value="C-type lectin-like"/>
    <property type="match status" value="1"/>
</dbReference>
<dbReference type="CDD" id="cd00037">
    <property type="entry name" value="CLECT"/>
    <property type="match status" value="1"/>
</dbReference>
<dbReference type="InterPro" id="IPR016186">
    <property type="entry name" value="C-type_lectin-like/link_sf"/>
</dbReference>
<evidence type="ECO:0000313" key="2">
    <source>
        <dbReference type="EMBL" id="KAK0161390.1"/>
    </source>
</evidence>
<dbReference type="InterPro" id="IPR016187">
    <property type="entry name" value="CTDL_fold"/>
</dbReference>